<dbReference type="SUPFAM" id="SSF46785">
    <property type="entry name" value="Winged helix' DNA-binding domain"/>
    <property type="match status" value="1"/>
</dbReference>
<feature type="domain" description="HTH hxlR-type" evidence="4">
    <location>
        <begin position="9"/>
        <end position="106"/>
    </location>
</feature>
<dbReference type="InParanoid" id="A0A2U3MUM2"/>
<evidence type="ECO:0000259" key="4">
    <source>
        <dbReference type="PROSITE" id="PS51118"/>
    </source>
</evidence>
<dbReference type="GO" id="GO:0003677">
    <property type="term" value="F:DNA binding"/>
    <property type="evidence" value="ECO:0007669"/>
    <property type="project" value="UniProtKB-KW"/>
</dbReference>
<evidence type="ECO:0000256" key="1">
    <source>
        <dbReference type="ARBA" id="ARBA00023015"/>
    </source>
</evidence>
<evidence type="ECO:0000256" key="2">
    <source>
        <dbReference type="ARBA" id="ARBA00023125"/>
    </source>
</evidence>
<evidence type="ECO:0000313" key="6">
    <source>
        <dbReference type="Proteomes" id="UP000245974"/>
    </source>
</evidence>
<keyword evidence="3" id="KW-0804">Transcription</keyword>
<dbReference type="RefSeq" id="WP_121972670.1">
    <property type="nucleotide sequence ID" value="NZ_OOGT01000007.1"/>
</dbReference>
<keyword evidence="1" id="KW-0805">Transcription regulation</keyword>
<protein>
    <submittedName>
        <fullName evidence="5">Putative HTH-type transcriptional regulator YybR</fullName>
    </submittedName>
</protein>
<dbReference type="Gene3D" id="1.10.10.10">
    <property type="entry name" value="Winged helix-like DNA-binding domain superfamily/Winged helix DNA-binding domain"/>
    <property type="match status" value="1"/>
</dbReference>
<organism evidence="5 6">
    <name type="scientific">Acinetobacter stercoris</name>
    <dbReference type="NCBI Taxonomy" id="2126983"/>
    <lineage>
        <taxon>Bacteria</taxon>
        <taxon>Pseudomonadati</taxon>
        <taxon>Pseudomonadota</taxon>
        <taxon>Gammaproteobacteria</taxon>
        <taxon>Moraxellales</taxon>
        <taxon>Moraxellaceae</taxon>
        <taxon>Acinetobacter</taxon>
    </lineage>
</organism>
<dbReference type="PANTHER" id="PTHR33204">
    <property type="entry name" value="TRANSCRIPTIONAL REGULATOR, MARR FAMILY"/>
    <property type="match status" value="1"/>
</dbReference>
<dbReference type="PROSITE" id="PS51118">
    <property type="entry name" value="HTH_HXLR"/>
    <property type="match status" value="1"/>
</dbReference>
<sequence>MQDNHYEACPVARSIQLIGDRWALLIVRDAFDGITRFSDFQKSLNVARNILSDRLKKLLEAKILQVRPASDGSAYQEYILTRQGLALFPIIVGLRQWGEQFLFSEQEPHSKLIDIKTGLELAPMVPINQDGNAVSSKDTQVKKIKG</sequence>
<dbReference type="InterPro" id="IPR036388">
    <property type="entry name" value="WH-like_DNA-bd_sf"/>
</dbReference>
<evidence type="ECO:0000313" key="5">
    <source>
        <dbReference type="EMBL" id="SPL69121.1"/>
    </source>
</evidence>
<keyword evidence="2" id="KW-0238">DNA-binding</keyword>
<evidence type="ECO:0000256" key="3">
    <source>
        <dbReference type="ARBA" id="ARBA00023163"/>
    </source>
</evidence>
<reference evidence="6" key="1">
    <citation type="submission" date="2018-03" db="EMBL/GenBank/DDBJ databases">
        <authorList>
            <person name="Blom J."/>
        </authorList>
    </citation>
    <scope>NUCLEOTIDE SEQUENCE [LARGE SCALE GENOMIC DNA]</scope>
    <source>
        <strain evidence="6">KPC-SM-21</strain>
    </source>
</reference>
<keyword evidence="6" id="KW-1185">Reference proteome</keyword>
<dbReference type="PANTHER" id="PTHR33204:SF18">
    <property type="entry name" value="TRANSCRIPTIONAL REGULATORY PROTEIN"/>
    <property type="match status" value="1"/>
</dbReference>
<dbReference type="OrthoDB" id="9807069at2"/>
<name>A0A2U3MUM2_9GAMM</name>
<accession>A0A2U3MUM2</accession>
<dbReference type="InterPro" id="IPR036390">
    <property type="entry name" value="WH_DNA-bd_sf"/>
</dbReference>
<dbReference type="Proteomes" id="UP000245974">
    <property type="component" value="Unassembled WGS sequence"/>
</dbReference>
<proteinExistence type="predicted"/>
<gene>
    <name evidence="5" type="primary">yybR_1</name>
    <name evidence="5" type="ORF">KPC_0299</name>
</gene>
<dbReference type="InterPro" id="IPR002577">
    <property type="entry name" value="HTH_HxlR"/>
</dbReference>
<dbReference type="Pfam" id="PF01638">
    <property type="entry name" value="HxlR"/>
    <property type="match status" value="1"/>
</dbReference>
<dbReference type="AlphaFoldDB" id="A0A2U3MUM2"/>
<dbReference type="EMBL" id="OOGT01000007">
    <property type="protein sequence ID" value="SPL69121.1"/>
    <property type="molecule type" value="Genomic_DNA"/>
</dbReference>